<dbReference type="AlphaFoldDB" id="A0A8S9KRN5"/>
<accession>A0A8S9KRN5</accession>
<feature type="region of interest" description="Disordered" evidence="1">
    <location>
        <begin position="25"/>
        <end position="129"/>
    </location>
</feature>
<protein>
    <submittedName>
        <fullName evidence="2">Uncharacterized protein</fullName>
    </submittedName>
</protein>
<feature type="compositionally biased region" description="Basic and acidic residues" evidence="1">
    <location>
        <begin position="25"/>
        <end position="42"/>
    </location>
</feature>
<evidence type="ECO:0000313" key="3">
    <source>
        <dbReference type="Proteomes" id="UP000712281"/>
    </source>
</evidence>
<feature type="compositionally biased region" description="Acidic residues" evidence="1">
    <location>
        <begin position="72"/>
        <end position="115"/>
    </location>
</feature>
<name>A0A8S9KRN5_BRACR</name>
<dbReference type="EMBL" id="QGKW02000717">
    <property type="protein sequence ID" value="KAF2597564.1"/>
    <property type="molecule type" value="Genomic_DNA"/>
</dbReference>
<proteinExistence type="predicted"/>
<comment type="caution">
    <text evidence="2">The sequence shown here is derived from an EMBL/GenBank/DDBJ whole genome shotgun (WGS) entry which is preliminary data.</text>
</comment>
<organism evidence="2 3">
    <name type="scientific">Brassica cretica</name>
    <name type="common">Mustard</name>
    <dbReference type="NCBI Taxonomy" id="69181"/>
    <lineage>
        <taxon>Eukaryota</taxon>
        <taxon>Viridiplantae</taxon>
        <taxon>Streptophyta</taxon>
        <taxon>Embryophyta</taxon>
        <taxon>Tracheophyta</taxon>
        <taxon>Spermatophyta</taxon>
        <taxon>Magnoliopsida</taxon>
        <taxon>eudicotyledons</taxon>
        <taxon>Gunneridae</taxon>
        <taxon>Pentapetalae</taxon>
        <taxon>rosids</taxon>
        <taxon>malvids</taxon>
        <taxon>Brassicales</taxon>
        <taxon>Brassicaceae</taxon>
        <taxon>Brassiceae</taxon>
        <taxon>Brassica</taxon>
    </lineage>
</organism>
<reference evidence="2" key="1">
    <citation type="submission" date="2019-12" db="EMBL/GenBank/DDBJ databases">
        <title>Genome sequencing and annotation of Brassica cretica.</title>
        <authorList>
            <person name="Studholme D.J."/>
            <person name="Sarris P.F."/>
        </authorList>
    </citation>
    <scope>NUCLEOTIDE SEQUENCE</scope>
    <source>
        <strain evidence="2">PFS-001/15</strain>
        <tissue evidence="2">Leaf</tissue>
    </source>
</reference>
<dbReference type="Proteomes" id="UP000712281">
    <property type="component" value="Unassembled WGS sequence"/>
</dbReference>
<gene>
    <name evidence="2" type="ORF">F2Q68_00011548</name>
</gene>
<sequence>MKAMEKKLEKIEDCQYYLKKKAKKAEKEMKEMKEKEEDKENNDGFDYQGMDYDWGGQRNDSNGVDATTKEPEDADMIENTEVVEEKESEEDAQKDDIGSEEETEPEPEAEAEAEEDKEKESFTFLPKIH</sequence>
<evidence type="ECO:0000313" key="2">
    <source>
        <dbReference type="EMBL" id="KAF2597564.1"/>
    </source>
</evidence>
<evidence type="ECO:0000256" key="1">
    <source>
        <dbReference type="SAM" id="MobiDB-lite"/>
    </source>
</evidence>